<keyword evidence="2" id="KW-0539">Nucleus</keyword>
<evidence type="ECO:0000313" key="6">
    <source>
        <dbReference type="Proteomes" id="UP000236621"/>
    </source>
</evidence>
<evidence type="ECO:0000256" key="3">
    <source>
        <dbReference type="SAM" id="MobiDB-lite"/>
    </source>
</evidence>
<reference evidence="5 6" key="1">
    <citation type="submission" date="2017-08" db="EMBL/GenBank/DDBJ databases">
        <title>Harnessing the power of phylogenomics to disentangle the directionality and signatures of interkingdom host jumping in the parasitic fungal genus Tolypocladium.</title>
        <authorList>
            <person name="Quandt C.A."/>
            <person name="Patterson W."/>
            <person name="Spatafora J.W."/>
        </authorList>
    </citation>
    <scope>NUCLEOTIDE SEQUENCE [LARGE SCALE GENOMIC DNA]</scope>
    <source>
        <strain evidence="5 6">CBS 113982</strain>
    </source>
</reference>
<dbReference type="GO" id="GO:0007064">
    <property type="term" value="P:mitotic sister chromatid cohesion"/>
    <property type="evidence" value="ECO:0007669"/>
    <property type="project" value="TreeGrafter"/>
</dbReference>
<gene>
    <name evidence="5" type="ORF">TCAP_02876</name>
</gene>
<protein>
    <submittedName>
        <fullName evidence="5">Meiotic recombination protein rec8</fullName>
    </submittedName>
</protein>
<feature type="region of interest" description="Disordered" evidence="3">
    <location>
        <begin position="303"/>
        <end position="343"/>
    </location>
</feature>
<dbReference type="Proteomes" id="UP000236621">
    <property type="component" value="Unassembled WGS sequence"/>
</dbReference>
<evidence type="ECO:0000259" key="4">
    <source>
        <dbReference type="Pfam" id="PF04825"/>
    </source>
</evidence>
<dbReference type="PANTHER" id="PTHR12585">
    <property type="entry name" value="SCC1 / RAD21 FAMILY MEMBER"/>
    <property type="match status" value="1"/>
</dbReference>
<dbReference type="Pfam" id="PF04825">
    <property type="entry name" value="Rad21_Rec8_N"/>
    <property type="match status" value="1"/>
</dbReference>
<evidence type="ECO:0000256" key="2">
    <source>
        <dbReference type="ARBA" id="ARBA00023242"/>
    </source>
</evidence>
<dbReference type="EMBL" id="NRSZ01000447">
    <property type="protein sequence ID" value="PNY27195.1"/>
    <property type="molecule type" value="Genomic_DNA"/>
</dbReference>
<dbReference type="GO" id="GO:0005634">
    <property type="term" value="C:nucleus"/>
    <property type="evidence" value="ECO:0007669"/>
    <property type="project" value="UniProtKB-SubCell"/>
</dbReference>
<dbReference type="AlphaFoldDB" id="A0A2K3QI59"/>
<feature type="compositionally biased region" description="Polar residues" evidence="3">
    <location>
        <begin position="512"/>
        <end position="521"/>
    </location>
</feature>
<feature type="region of interest" description="Disordered" evidence="3">
    <location>
        <begin position="442"/>
        <end position="544"/>
    </location>
</feature>
<dbReference type="STRING" id="45235.A0A2K3QI59"/>
<evidence type="ECO:0000313" key="5">
    <source>
        <dbReference type="EMBL" id="PNY27195.1"/>
    </source>
</evidence>
<feature type="domain" description="Rad21/Rec8-like protein N-terminal" evidence="4">
    <location>
        <begin position="1"/>
        <end position="115"/>
    </location>
</feature>
<name>A0A2K3QI59_9HYPO</name>
<feature type="compositionally biased region" description="Basic and acidic residues" evidence="3">
    <location>
        <begin position="461"/>
        <end position="481"/>
    </location>
</feature>
<dbReference type="GO" id="GO:0003682">
    <property type="term" value="F:chromatin binding"/>
    <property type="evidence" value="ECO:0007669"/>
    <property type="project" value="TreeGrafter"/>
</dbReference>
<dbReference type="CDD" id="cd21789">
    <property type="entry name" value="Rad21_Rec8_M_SpRec8p-like"/>
    <property type="match status" value="1"/>
</dbReference>
<sequence>MFYSHDILSNSQYGVATIWLAATVSKGTAAGNGAFRRLTRKAVQEVNVPKACETIIDPGAPLALRLQGSLLYGVSRVFAQQCGYMLSDAEKTQSDMMTFFRVLQTSETDPRAGKTKRHLIMLQDDPAFDLSSALPILELLRGDKELFGVPSQGSVNKFSQMTPRGGSSQGLSSTRNQALLPFDFPSPSHCGGIYRLPSEFGHHSSPLANRNRESDIMPEFQPFGDDELDPINGIGLDFDADGNLVGIIEEELELPPLSGASAYQVQHVHGGMDALGEAEEHLVLGGGDEPALIMGEEALPDADAFPVQPTDRRASDSYAKASETTETTETEQASAKNRRGHRRKARLMLDQTDHVSRAEFRSWNDNYVENMDASRKRVKKTTPAQAKKNALAFIYGNRIAGIGIANGVLGVAHPLAEEFAGKGLEARLHELVPDEIDFGVAETRGRRRKSPEAFGDEQAEEEYRNVRQRADGDAELGRGDDQGDCEPLVFGDESAPEIGMNAAAPLDDRHSSSMMPWSQPASVVRRQGSAQKPAPSPSPLHRRGSVIGSIERHSDPGEAPLGAAGFGSQDSSVDFGGAIGVLDFGRGNDTQASSAGLDIDSQEFLGFVAEQAGEKGVTRDRDKEDRRWVEFDELANPEVHSKAVAAQAFLYVLSFASKSSIVVEQDGADHKVPFGTIRIGIIVSRGRAASVDELA</sequence>
<proteinExistence type="predicted"/>
<dbReference type="GO" id="GO:0030892">
    <property type="term" value="C:mitotic cohesin complex"/>
    <property type="evidence" value="ECO:0007669"/>
    <property type="project" value="TreeGrafter"/>
</dbReference>
<dbReference type="OrthoDB" id="5427633at2759"/>
<keyword evidence="6" id="KW-1185">Reference proteome</keyword>
<organism evidence="5 6">
    <name type="scientific">Tolypocladium capitatum</name>
    <dbReference type="NCBI Taxonomy" id="45235"/>
    <lineage>
        <taxon>Eukaryota</taxon>
        <taxon>Fungi</taxon>
        <taxon>Dikarya</taxon>
        <taxon>Ascomycota</taxon>
        <taxon>Pezizomycotina</taxon>
        <taxon>Sordariomycetes</taxon>
        <taxon>Hypocreomycetidae</taxon>
        <taxon>Hypocreales</taxon>
        <taxon>Ophiocordycipitaceae</taxon>
        <taxon>Tolypocladium</taxon>
    </lineage>
</organism>
<dbReference type="InterPro" id="IPR006910">
    <property type="entry name" value="Rad21_Rec8_N"/>
</dbReference>
<evidence type="ECO:0000256" key="1">
    <source>
        <dbReference type="ARBA" id="ARBA00004123"/>
    </source>
</evidence>
<dbReference type="PANTHER" id="PTHR12585:SF70">
    <property type="entry name" value="RAD21_REC8 N TERMINAL DOMAIN PROTEIN (AFU_ORTHOLOGUE AFUA_6G02900)"/>
    <property type="match status" value="1"/>
</dbReference>
<accession>A0A2K3QI59</accession>
<dbReference type="InterPro" id="IPR039781">
    <property type="entry name" value="Rad21/Rec8-like"/>
</dbReference>
<comment type="caution">
    <text evidence="5">The sequence shown here is derived from an EMBL/GenBank/DDBJ whole genome shotgun (WGS) entry which is preliminary data.</text>
</comment>
<comment type="subcellular location">
    <subcellularLocation>
        <location evidence="1">Nucleus</location>
    </subcellularLocation>
</comment>